<evidence type="ECO:0000313" key="4">
    <source>
        <dbReference type="Proteomes" id="UP001341281"/>
    </source>
</evidence>
<feature type="compositionally biased region" description="Low complexity" evidence="1">
    <location>
        <begin position="253"/>
        <end position="263"/>
    </location>
</feature>
<keyword evidence="2" id="KW-0732">Signal</keyword>
<protein>
    <submittedName>
        <fullName evidence="3">Uncharacterized protein</fullName>
    </submittedName>
</protein>
<evidence type="ECO:0000256" key="1">
    <source>
        <dbReference type="SAM" id="MobiDB-lite"/>
    </source>
</evidence>
<feature type="signal peptide" evidence="2">
    <location>
        <begin position="1"/>
        <end position="20"/>
    </location>
</feature>
<feature type="compositionally biased region" description="Polar residues" evidence="1">
    <location>
        <begin position="164"/>
        <end position="175"/>
    </location>
</feature>
<evidence type="ECO:0000313" key="3">
    <source>
        <dbReference type="EMBL" id="WVZ65580.1"/>
    </source>
</evidence>
<dbReference type="AlphaFoldDB" id="A0AAQ3T333"/>
<feature type="compositionally biased region" description="Low complexity" evidence="1">
    <location>
        <begin position="109"/>
        <end position="131"/>
    </location>
</feature>
<feature type="compositionally biased region" description="Polar residues" evidence="1">
    <location>
        <begin position="195"/>
        <end position="204"/>
    </location>
</feature>
<name>A0AAQ3T333_PASNO</name>
<proteinExistence type="predicted"/>
<feature type="region of interest" description="Disordered" evidence="1">
    <location>
        <begin position="104"/>
        <end position="307"/>
    </location>
</feature>
<feature type="compositionally biased region" description="Basic and acidic residues" evidence="1">
    <location>
        <begin position="290"/>
        <end position="299"/>
    </location>
</feature>
<dbReference type="Proteomes" id="UP001341281">
    <property type="component" value="Chromosome 03"/>
</dbReference>
<feature type="chain" id="PRO_5042891556" evidence="2">
    <location>
        <begin position="21"/>
        <end position="307"/>
    </location>
</feature>
<dbReference type="EMBL" id="CP144747">
    <property type="protein sequence ID" value="WVZ65580.1"/>
    <property type="molecule type" value="Genomic_DNA"/>
</dbReference>
<gene>
    <name evidence="3" type="ORF">U9M48_014918</name>
</gene>
<feature type="compositionally biased region" description="Basic and acidic residues" evidence="1">
    <location>
        <begin position="151"/>
        <end position="163"/>
    </location>
</feature>
<keyword evidence="4" id="KW-1185">Reference proteome</keyword>
<reference evidence="3 4" key="1">
    <citation type="submission" date="2024-02" db="EMBL/GenBank/DDBJ databases">
        <title>High-quality chromosome-scale genome assembly of Pensacola bahiagrass (Paspalum notatum Flugge var. saurae).</title>
        <authorList>
            <person name="Vega J.M."/>
            <person name="Podio M."/>
            <person name="Orjuela J."/>
            <person name="Siena L.A."/>
            <person name="Pessino S.C."/>
            <person name="Combes M.C."/>
            <person name="Mariac C."/>
            <person name="Albertini E."/>
            <person name="Pupilli F."/>
            <person name="Ortiz J.P.A."/>
            <person name="Leblanc O."/>
        </authorList>
    </citation>
    <scope>NUCLEOTIDE SEQUENCE [LARGE SCALE GENOMIC DNA]</scope>
    <source>
        <strain evidence="3">R1</strain>
        <tissue evidence="3">Leaf</tissue>
    </source>
</reference>
<sequence length="307" mass="33272">MVSAMPAQFWSYIVFQLWLCDRMVIYAPALPASQSLCGLLFRPCDQRPEALKMDRVKKFTGRAKGTPVVPVRRNEDESLVLFGELYKHEKERDMNLLEPMFSFSSKPDSASVSTTSGSPTSSSTKSVTPTARPSSSSSKKNLNREGPSPSKEQDSAYRMDKKSSYTPLTNRQHNSIPAAPATATTATKASKKTLGNKSEPSNAVKNVARPDKGPKSVTATTKKPRPKDSSVGAKDQKVDVSTSRRQSCPPSATTDNTQVTATTKGRSRAAAGVVPTTPGTTDAVLKGRRRAVEEKEQRPKLGSHAKK</sequence>
<organism evidence="3 4">
    <name type="scientific">Paspalum notatum var. saurae</name>
    <dbReference type="NCBI Taxonomy" id="547442"/>
    <lineage>
        <taxon>Eukaryota</taxon>
        <taxon>Viridiplantae</taxon>
        <taxon>Streptophyta</taxon>
        <taxon>Embryophyta</taxon>
        <taxon>Tracheophyta</taxon>
        <taxon>Spermatophyta</taxon>
        <taxon>Magnoliopsida</taxon>
        <taxon>Liliopsida</taxon>
        <taxon>Poales</taxon>
        <taxon>Poaceae</taxon>
        <taxon>PACMAD clade</taxon>
        <taxon>Panicoideae</taxon>
        <taxon>Andropogonodae</taxon>
        <taxon>Paspaleae</taxon>
        <taxon>Paspalinae</taxon>
        <taxon>Paspalum</taxon>
    </lineage>
</organism>
<evidence type="ECO:0000256" key="2">
    <source>
        <dbReference type="SAM" id="SignalP"/>
    </source>
</evidence>
<feature type="compositionally biased region" description="Polar residues" evidence="1">
    <location>
        <begin position="239"/>
        <end position="252"/>
    </location>
</feature>
<feature type="compositionally biased region" description="Low complexity" evidence="1">
    <location>
        <begin position="177"/>
        <end position="188"/>
    </location>
</feature>
<accession>A0AAQ3T333</accession>